<dbReference type="Pfam" id="PF00703">
    <property type="entry name" value="Glyco_hydro_2"/>
    <property type="match status" value="1"/>
</dbReference>
<dbReference type="InterPro" id="IPR036156">
    <property type="entry name" value="Beta-gal/glucu_dom_sf"/>
</dbReference>
<dbReference type="Pfam" id="PF02929">
    <property type="entry name" value="Bgal_small_N"/>
    <property type="match status" value="1"/>
</dbReference>
<dbReference type="PANTHER" id="PTHR46323">
    <property type="entry name" value="BETA-GALACTOSIDASE"/>
    <property type="match status" value="1"/>
</dbReference>
<proteinExistence type="inferred from homology"/>
<dbReference type="SUPFAM" id="SSF74650">
    <property type="entry name" value="Galactose mutarotase-like"/>
    <property type="match status" value="1"/>
</dbReference>
<evidence type="ECO:0000256" key="5">
    <source>
        <dbReference type="RuleBase" id="RU361154"/>
    </source>
</evidence>
<feature type="domain" description="Beta galactosidase small chain/" evidence="6">
    <location>
        <begin position="765"/>
        <end position="1072"/>
    </location>
</feature>
<dbReference type="PANTHER" id="PTHR46323:SF1">
    <property type="entry name" value="LACTASE"/>
    <property type="match status" value="1"/>
</dbReference>
<dbReference type="SMART" id="SM01038">
    <property type="entry name" value="Bgal_small_N"/>
    <property type="match status" value="1"/>
</dbReference>
<dbReference type="HOGENOM" id="CLU_002346_0_0_1"/>
<dbReference type="InterPro" id="IPR008979">
    <property type="entry name" value="Galactose-bd-like_sf"/>
</dbReference>
<dbReference type="Gene3D" id="3.20.20.80">
    <property type="entry name" value="Glycosidases"/>
    <property type="match status" value="1"/>
</dbReference>
<dbReference type="FunFam" id="3.20.20.80:FF:000018">
    <property type="entry name" value="Beta-galactosidase"/>
    <property type="match status" value="1"/>
</dbReference>
<dbReference type="Pfam" id="PF16353">
    <property type="entry name" value="LacZ_4"/>
    <property type="match status" value="1"/>
</dbReference>
<dbReference type="SUPFAM" id="SSF51445">
    <property type="entry name" value="(Trans)glycosidases"/>
    <property type="match status" value="1"/>
</dbReference>
<dbReference type="OrthoDB" id="408320at2759"/>
<dbReference type="PROSITE" id="PS00608">
    <property type="entry name" value="GLYCOSYL_HYDROL_F2_2"/>
    <property type="match status" value="1"/>
</dbReference>
<dbReference type="PRINTS" id="PR00132">
    <property type="entry name" value="GLHYDRLASE2"/>
</dbReference>
<evidence type="ECO:0000259" key="6">
    <source>
        <dbReference type="SMART" id="SM01038"/>
    </source>
</evidence>
<dbReference type="GO" id="GO:0005990">
    <property type="term" value="P:lactose catabolic process"/>
    <property type="evidence" value="ECO:0007669"/>
    <property type="project" value="TreeGrafter"/>
</dbReference>
<dbReference type="Proteomes" id="UP000053789">
    <property type="component" value="Unassembled WGS sequence"/>
</dbReference>
<dbReference type="RefSeq" id="XP_016624601.1">
    <property type="nucleotide sequence ID" value="XM_016759273.1"/>
</dbReference>
<dbReference type="SUPFAM" id="SSF49785">
    <property type="entry name" value="Galactose-binding domain-like"/>
    <property type="match status" value="1"/>
</dbReference>
<dbReference type="InterPro" id="IPR006102">
    <property type="entry name" value="Ig-like_GH2"/>
</dbReference>
<keyword evidence="8" id="KW-1185">Reference proteome</keyword>
<dbReference type="InterPro" id="IPR013783">
    <property type="entry name" value="Ig-like_fold"/>
</dbReference>
<comment type="similarity">
    <text evidence="1 5">Belongs to the glycosyl hydrolase 2 family.</text>
</comment>
<name>A0A0D2GHV9_CLAB1</name>
<sequence>MLESIKGLGLDGPSVQQQMVQHRPDYANEAVFRRNTLPPRSYWIPKTSLSLNGAWDFHYASCPLEAADFDQRQENSWATIQVPGHWQLQGHGRPQYTNIVYPFPACPPDLPDENPTGTYQRIFSVPPDWDRSAQLRLRFDGVDSAYHVWLNDDFIGYAQGSRNAAEFDITTVAKRGKPNKLLVRVYQWSDGSYIEDQDQWWLSGIFRDVHLLAVPVICRIDDFFIRGDLDATYKHGVLHVMVDVHSPKGGHVTVVLRERPNHGGETLGGAEASFGGNTTKVDLRIHVNDPNKWTAETPYLYDVEIILTDGSNSDRVEHTTGFRKVELKNGLLTVNGKVLRFRGVNRHDHHPLFGRAVPLEFVRQDLLLMKRHNINAVRCSHYPSHPGLYALADEIGLWVMDEADLECHGFSEVVATNTAEWDGGEVSYARWIGAVSNEARRYLSDNPSWKEAYVDRAVQMVQRDKNHASVIIWSLGNEAFCGQNHVAMYEACKRLDPSRLVHYEGDTNMGTTDIYSYMYAAVDALAERASTRDVAADGTFTKPVILCEYAHAMGNGPGLLEDYEEVIRAHPRIQGGFVWEWANHGLYQVDPDGKQFYAHGGDFGQKVHDGTFVMDGLCNSEHEPTPGLIELKKVYQPVSIHLENQNLIVENTYDFVDLGHLEVTFKVEEFSQSANMLVDGQLKLPPIAAGARQAVPLPNTVFEQQSQFELILTVAFRLVEAASWAEKRHEVAWFQHQLSPGCRLPVSLSWGSSVPRICNSNSTLTIFTAKSTFTFSRARGLLKSWTTPFGPIIPDSSGCKGSLIPGFWRPPTDNDMPKALPHWRSFGVDKITSQLRSMVLDQKTHSHAFTLTTKTYIAPQSLGWGWHAITTYQIQPDGSAVSFFIHFEDPIGSVPQHLPRMGFDLVLAKPLNRVKWFGRGPGESYPDKKSSQRFGVWKCDDISQLQTHYDVPQENGNHMDTRWLELATEGKGPVVRVSRIDAPCPFGPTAEAQNWASQPQMAPQPVFSFTATQHSADMLEKAAHPCDLVEEDATLLRLDAAVSGVGTGACGPATRQDHMVKPASASFGFILALK</sequence>
<dbReference type="EMBL" id="KN846981">
    <property type="protein sequence ID" value="KIW97932.1"/>
    <property type="molecule type" value="Genomic_DNA"/>
</dbReference>
<keyword evidence="2 5" id="KW-0378">Hydrolase</keyword>
<evidence type="ECO:0000313" key="8">
    <source>
        <dbReference type="Proteomes" id="UP000053789"/>
    </source>
</evidence>
<reference evidence="7" key="1">
    <citation type="submission" date="2015-01" db="EMBL/GenBank/DDBJ databases">
        <title>The Genome Sequence of Cladophialophora bantiana CBS 173.52.</title>
        <authorList>
            <consortium name="The Broad Institute Genomics Platform"/>
            <person name="Cuomo C."/>
            <person name="de Hoog S."/>
            <person name="Gorbushina A."/>
            <person name="Stielow B."/>
            <person name="Teixiera M."/>
            <person name="Abouelleil A."/>
            <person name="Chapman S.B."/>
            <person name="Priest M."/>
            <person name="Young S.K."/>
            <person name="Wortman J."/>
            <person name="Nusbaum C."/>
            <person name="Birren B."/>
        </authorList>
    </citation>
    <scope>NUCLEOTIDE SEQUENCE [LARGE SCALE GENOMIC DNA]</scope>
    <source>
        <strain evidence="7">CBS 173.52</strain>
    </source>
</reference>
<dbReference type="InterPro" id="IPR023232">
    <property type="entry name" value="Glyco_hydro_2_AS"/>
</dbReference>
<dbReference type="Pfam" id="PF02836">
    <property type="entry name" value="Glyco_hydro_2_C"/>
    <property type="match status" value="1"/>
</dbReference>
<dbReference type="Gene3D" id="2.60.120.260">
    <property type="entry name" value="Galactose-binding domain-like"/>
    <property type="match status" value="1"/>
</dbReference>
<dbReference type="InterPro" id="IPR050347">
    <property type="entry name" value="Bact_Beta-galactosidase"/>
</dbReference>
<dbReference type="GO" id="GO:0009341">
    <property type="term" value="C:beta-galactosidase complex"/>
    <property type="evidence" value="ECO:0007669"/>
    <property type="project" value="InterPro"/>
</dbReference>
<evidence type="ECO:0000256" key="4">
    <source>
        <dbReference type="ARBA" id="ARBA00032230"/>
    </source>
</evidence>
<keyword evidence="3 5" id="KW-0326">Glycosidase</keyword>
<dbReference type="InterPro" id="IPR014718">
    <property type="entry name" value="GH-type_carb-bd"/>
</dbReference>
<dbReference type="SUPFAM" id="SSF49303">
    <property type="entry name" value="beta-Galactosidase/glucuronidase domain"/>
    <property type="match status" value="2"/>
</dbReference>
<dbReference type="GO" id="GO:0030246">
    <property type="term" value="F:carbohydrate binding"/>
    <property type="evidence" value="ECO:0007669"/>
    <property type="project" value="InterPro"/>
</dbReference>
<dbReference type="InterPro" id="IPR011013">
    <property type="entry name" value="Gal_mutarotase_sf_dom"/>
</dbReference>
<evidence type="ECO:0000313" key="7">
    <source>
        <dbReference type="EMBL" id="KIW97932.1"/>
    </source>
</evidence>
<dbReference type="InterPro" id="IPR004199">
    <property type="entry name" value="B-gal_small/dom_5"/>
</dbReference>
<dbReference type="InterPro" id="IPR023230">
    <property type="entry name" value="Glyco_hydro_2_CS"/>
</dbReference>
<organism evidence="7 8">
    <name type="scientific">Cladophialophora bantiana (strain ATCC 10958 / CBS 173.52 / CDC B-1940 / NIH 8579)</name>
    <name type="common">Xylohypha bantiana</name>
    <dbReference type="NCBI Taxonomy" id="1442370"/>
    <lineage>
        <taxon>Eukaryota</taxon>
        <taxon>Fungi</taxon>
        <taxon>Dikarya</taxon>
        <taxon>Ascomycota</taxon>
        <taxon>Pezizomycotina</taxon>
        <taxon>Eurotiomycetes</taxon>
        <taxon>Chaetothyriomycetidae</taxon>
        <taxon>Chaetothyriales</taxon>
        <taxon>Herpotrichiellaceae</taxon>
        <taxon>Cladophialophora</taxon>
    </lineage>
</organism>
<evidence type="ECO:0000256" key="2">
    <source>
        <dbReference type="ARBA" id="ARBA00022801"/>
    </source>
</evidence>
<gene>
    <name evidence="7" type="ORF">Z519_01516</name>
</gene>
<dbReference type="GO" id="GO:0004565">
    <property type="term" value="F:beta-galactosidase activity"/>
    <property type="evidence" value="ECO:0007669"/>
    <property type="project" value="InterPro"/>
</dbReference>
<evidence type="ECO:0000256" key="1">
    <source>
        <dbReference type="ARBA" id="ARBA00007401"/>
    </source>
</evidence>
<accession>A0A0D2GHV9</accession>
<dbReference type="InterPro" id="IPR006101">
    <property type="entry name" value="Glyco_hydro_2"/>
</dbReference>
<dbReference type="AlphaFoldDB" id="A0A0D2GHV9"/>
<dbReference type="VEuPathDB" id="FungiDB:Z519_01516"/>
<dbReference type="Gene3D" id="2.70.98.10">
    <property type="match status" value="1"/>
</dbReference>
<dbReference type="InterPro" id="IPR006103">
    <property type="entry name" value="Glyco_hydro_2_cat"/>
</dbReference>
<dbReference type="InterPro" id="IPR032312">
    <property type="entry name" value="LacZ_4"/>
</dbReference>
<dbReference type="PROSITE" id="PS00719">
    <property type="entry name" value="GLYCOSYL_HYDROL_F2_1"/>
    <property type="match status" value="1"/>
</dbReference>
<dbReference type="Pfam" id="PF02837">
    <property type="entry name" value="Glyco_hydro_2_N"/>
    <property type="match status" value="1"/>
</dbReference>
<dbReference type="GeneID" id="27694444"/>
<dbReference type="Gene3D" id="2.60.40.10">
    <property type="entry name" value="Immunoglobulins"/>
    <property type="match status" value="2"/>
</dbReference>
<dbReference type="InterPro" id="IPR006104">
    <property type="entry name" value="Glyco_hydro_2_N"/>
</dbReference>
<dbReference type="InterPro" id="IPR017853">
    <property type="entry name" value="GH"/>
</dbReference>
<evidence type="ECO:0000256" key="3">
    <source>
        <dbReference type="ARBA" id="ARBA00023295"/>
    </source>
</evidence>
<protein>
    <recommendedName>
        <fullName evidence="4">Lactase</fullName>
    </recommendedName>
</protein>